<name>A0A4R0ME35_9SPHI</name>
<evidence type="ECO:0000256" key="4">
    <source>
        <dbReference type="ARBA" id="ARBA00022692"/>
    </source>
</evidence>
<dbReference type="SUPFAM" id="SSF49464">
    <property type="entry name" value="Carboxypeptidase regulatory domain-like"/>
    <property type="match status" value="1"/>
</dbReference>
<sequence length="1126" mass="123925">MNLYSYAKAPMKSGRRMRKITMVMKLIFFIITIACVQVSAIGYSQNINIQQKDATLTTVFSTIEKQTGYSFFWKNEDLTKIKVDVKLQNASLEVALKEVFKGLPLTYSIVKKSIVVQAKTPSLIDQVVAVFAGIDIFGVVVDAQNNPLAGATVTVKDGKRSTTTGAGGQFTLKNIPEDAILQISFMGYITKEVKANSNLLGVKLELSTSKLDEVQVMAYGKTNKRLSTGNIVTVSAADIEKQPVQNPLMALQGRVPGLIVSQVSGYAGSPVKIEIRGRQSISPDFVSDPLYIIDGVPMNNLELTNLSNYDRGSSGVIQNGYSPSGGQSPFYNINPKDIESIEVLKDADATAIYGSRGARGVILITTKKGKPGATKFSVNVEQGFSTVTQRWNMLNTQQYLEVRRAALKNDNITPTIFNAPDLMLWDTTKYTDWQKKLWGKVGKQTNASVNLSGGDTQTQFTLSGNYGKQTEILNSTGGNQRGGLSFNIGHSNLSRKLKVGLSAMYTYTSVHNTMTPSVVTLAPNAPDIYNENGLLNYEPWSKADMSINFPFSALEMPSSSDTHFLTSSLDISYAILNNLSFSTKFGYQKTSNANKATTAITAQDPSLNPKGGLFTGTNNNYNLIVEPQINYNTKLGPGQLSVLAGGSFQKTATSGFRTFGFGYESDDLLGSISLAPFTDTKEDQGFYKYAAVFGRINYNIANGKYIFSLNGRRDGSSRFAPGTQFGNFGSAAVAWTLSSEEWYKSIVPSFVSFMKLRGSYGLTGSDGIGDYQYLTRWTKGETGYQLLPDYDGGTPLVSTQAVNQKYRWQVNKKLEGGLEMAFLEDKITLEAALYRDRCGNQLTKYPTPIYTGFDFVSANWPALIENSGWEITINAKVIRTDKISWNLRFNGSRNFNTLLAYPDIEHSPYADKYKIGESVNDLYLFHYTGVNPLTGQYTFEDYNRNGRLDDRVISAPGTGLDDRYVRLNLTPRFNGGLGTDFSYNNLSISCFFDFRNQMGMKPGLSPGTGIGGMLNLPNDVIGNYWKQPGDLAKYPKPTTLQDINFANYTNSDATYENCSYVRLSNVAISYAFDEKFVKKLGAESLSLKMNAQNIFLISSSKGMDPDIQFGALPPARTILFGLSLNF</sequence>
<evidence type="ECO:0000256" key="5">
    <source>
        <dbReference type="ARBA" id="ARBA00023136"/>
    </source>
</evidence>
<keyword evidence="2 7" id="KW-0813">Transport</keyword>
<dbReference type="NCBIfam" id="TIGR04057">
    <property type="entry name" value="SusC_RagA_signa"/>
    <property type="match status" value="1"/>
</dbReference>
<dbReference type="Gene3D" id="2.40.170.20">
    <property type="entry name" value="TonB-dependent receptor, beta-barrel domain"/>
    <property type="match status" value="1"/>
</dbReference>
<keyword evidence="10" id="KW-1185">Reference proteome</keyword>
<evidence type="ECO:0000259" key="8">
    <source>
        <dbReference type="Pfam" id="PF07715"/>
    </source>
</evidence>
<comment type="similarity">
    <text evidence="7">Belongs to the TonB-dependent receptor family.</text>
</comment>
<protein>
    <submittedName>
        <fullName evidence="9">SusC/RagA family TonB-linked outer membrane protein</fullName>
    </submittedName>
</protein>
<keyword evidence="4 7" id="KW-0812">Transmembrane</keyword>
<dbReference type="Gene3D" id="2.170.130.10">
    <property type="entry name" value="TonB-dependent receptor, plug domain"/>
    <property type="match status" value="1"/>
</dbReference>
<feature type="domain" description="TonB-dependent receptor plug" evidence="8">
    <location>
        <begin position="225"/>
        <end position="361"/>
    </location>
</feature>
<dbReference type="InterPro" id="IPR037066">
    <property type="entry name" value="Plug_dom_sf"/>
</dbReference>
<dbReference type="Pfam" id="PF07715">
    <property type="entry name" value="Plug"/>
    <property type="match status" value="1"/>
</dbReference>
<dbReference type="InterPro" id="IPR008969">
    <property type="entry name" value="CarboxyPept-like_regulatory"/>
</dbReference>
<comment type="caution">
    <text evidence="9">The sequence shown here is derived from an EMBL/GenBank/DDBJ whole genome shotgun (WGS) entry which is preliminary data.</text>
</comment>
<evidence type="ECO:0000256" key="6">
    <source>
        <dbReference type="ARBA" id="ARBA00023237"/>
    </source>
</evidence>
<reference evidence="9 10" key="1">
    <citation type="submission" date="2019-02" db="EMBL/GenBank/DDBJ databases">
        <title>Pedobacter sp. RP-3-8 sp. nov., isolated from Arctic soil.</title>
        <authorList>
            <person name="Dahal R.H."/>
        </authorList>
    </citation>
    <scope>NUCLEOTIDE SEQUENCE [LARGE SCALE GENOMIC DNA]</scope>
    <source>
        <strain evidence="9 10">RP-3-8</strain>
    </source>
</reference>
<evidence type="ECO:0000313" key="9">
    <source>
        <dbReference type="EMBL" id="TCC84483.1"/>
    </source>
</evidence>
<keyword evidence="6 7" id="KW-0998">Cell outer membrane</keyword>
<dbReference type="InterPro" id="IPR012910">
    <property type="entry name" value="Plug_dom"/>
</dbReference>
<gene>
    <name evidence="9" type="ORF">EZ444_25325</name>
</gene>
<dbReference type="InterPro" id="IPR023997">
    <property type="entry name" value="TonB-dep_OMP_SusC/RagA_CS"/>
</dbReference>
<dbReference type="Pfam" id="PF13715">
    <property type="entry name" value="CarbopepD_reg_2"/>
    <property type="match status" value="1"/>
</dbReference>
<evidence type="ECO:0000256" key="3">
    <source>
        <dbReference type="ARBA" id="ARBA00022452"/>
    </source>
</evidence>
<evidence type="ECO:0000313" key="10">
    <source>
        <dbReference type="Proteomes" id="UP000291117"/>
    </source>
</evidence>
<dbReference type="PROSITE" id="PS52016">
    <property type="entry name" value="TONB_DEPENDENT_REC_3"/>
    <property type="match status" value="1"/>
</dbReference>
<dbReference type="EMBL" id="SJSM01000033">
    <property type="protein sequence ID" value="TCC84483.1"/>
    <property type="molecule type" value="Genomic_DNA"/>
</dbReference>
<keyword evidence="3 7" id="KW-1134">Transmembrane beta strand</keyword>
<comment type="subcellular location">
    <subcellularLocation>
        <location evidence="1 7">Cell outer membrane</location>
        <topology evidence="1 7">Multi-pass membrane protein</topology>
    </subcellularLocation>
</comment>
<evidence type="ECO:0000256" key="2">
    <source>
        <dbReference type="ARBA" id="ARBA00022448"/>
    </source>
</evidence>
<accession>A0A4R0ME35</accession>
<dbReference type="Gene3D" id="2.60.40.1120">
    <property type="entry name" value="Carboxypeptidase-like, regulatory domain"/>
    <property type="match status" value="1"/>
</dbReference>
<keyword evidence="5 7" id="KW-0472">Membrane</keyword>
<dbReference type="InterPro" id="IPR039426">
    <property type="entry name" value="TonB-dep_rcpt-like"/>
</dbReference>
<evidence type="ECO:0000256" key="1">
    <source>
        <dbReference type="ARBA" id="ARBA00004571"/>
    </source>
</evidence>
<dbReference type="GO" id="GO:0009279">
    <property type="term" value="C:cell outer membrane"/>
    <property type="evidence" value="ECO:0007669"/>
    <property type="project" value="UniProtKB-SubCell"/>
</dbReference>
<dbReference type="Proteomes" id="UP000291117">
    <property type="component" value="Unassembled WGS sequence"/>
</dbReference>
<dbReference type="OrthoDB" id="9768177at2"/>
<dbReference type="NCBIfam" id="TIGR04056">
    <property type="entry name" value="OMP_RagA_SusC"/>
    <property type="match status" value="1"/>
</dbReference>
<proteinExistence type="inferred from homology"/>
<evidence type="ECO:0000256" key="7">
    <source>
        <dbReference type="PROSITE-ProRule" id="PRU01360"/>
    </source>
</evidence>
<dbReference type="SUPFAM" id="SSF56935">
    <property type="entry name" value="Porins"/>
    <property type="match status" value="1"/>
</dbReference>
<dbReference type="AlphaFoldDB" id="A0A4R0ME35"/>
<dbReference type="InterPro" id="IPR023996">
    <property type="entry name" value="TonB-dep_OMP_SusC/RagA"/>
</dbReference>
<dbReference type="InterPro" id="IPR036942">
    <property type="entry name" value="Beta-barrel_TonB_sf"/>
</dbReference>
<organism evidence="9 10">
    <name type="scientific">Pedobacter hiemivivus</name>
    <dbReference type="NCBI Taxonomy" id="2530454"/>
    <lineage>
        <taxon>Bacteria</taxon>
        <taxon>Pseudomonadati</taxon>
        <taxon>Bacteroidota</taxon>
        <taxon>Sphingobacteriia</taxon>
        <taxon>Sphingobacteriales</taxon>
        <taxon>Sphingobacteriaceae</taxon>
        <taxon>Pedobacter</taxon>
    </lineage>
</organism>